<comment type="subcellular location">
    <subcellularLocation>
        <location evidence="1 7">Nucleus</location>
    </subcellularLocation>
</comment>
<gene>
    <name evidence="11" type="ORF">PPENT_87.1.T0650212</name>
</gene>
<keyword evidence="4 7" id="KW-0747">Spliceosome</keyword>
<evidence type="ECO:0000256" key="5">
    <source>
        <dbReference type="ARBA" id="ARBA00023187"/>
    </source>
</evidence>
<keyword evidence="12" id="KW-1185">Reference proteome</keyword>
<feature type="transmembrane region" description="Helical" evidence="9">
    <location>
        <begin position="192"/>
        <end position="215"/>
    </location>
</feature>
<keyword evidence="9" id="KW-0472">Membrane</keyword>
<feature type="domain" description="Pre-mRNA-splicing factor SLU7" evidence="10">
    <location>
        <begin position="33"/>
        <end position="85"/>
    </location>
</feature>
<comment type="subunit">
    <text evidence="7">Associated with the spliceosome.</text>
</comment>
<evidence type="ECO:0000256" key="2">
    <source>
        <dbReference type="ARBA" id="ARBA00007203"/>
    </source>
</evidence>
<comment type="caution">
    <text evidence="11">The sequence shown here is derived from an EMBL/GenBank/DDBJ whole genome shotgun (WGS) entry which is preliminary data.</text>
</comment>
<keyword evidence="9" id="KW-0812">Transmembrane</keyword>
<comment type="similarity">
    <text evidence="2 7">Belongs to the SLU7 family.</text>
</comment>
<organism evidence="11 12">
    <name type="scientific">Paramecium pentaurelia</name>
    <dbReference type="NCBI Taxonomy" id="43138"/>
    <lineage>
        <taxon>Eukaryota</taxon>
        <taxon>Sar</taxon>
        <taxon>Alveolata</taxon>
        <taxon>Ciliophora</taxon>
        <taxon>Intramacronucleata</taxon>
        <taxon>Oligohymenophorea</taxon>
        <taxon>Peniculida</taxon>
        <taxon>Parameciidae</taxon>
        <taxon>Paramecium</taxon>
    </lineage>
</organism>
<keyword evidence="3 7" id="KW-0507">mRNA processing</keyword>
<dbReference type="OrthoDB" id="289205at2759"/>
<dbReference type="AlphaFoldDB" id="A0A8S1VPZ5"/>
<evidence type="ECO:0000256" key="3">
    <source>
        <dbReference type="ARBA" id="ARBA00022664"/>
    </source>
</evidence>
<evidence type="ECO:0000256" key="9">
    <source>
        <dbReference type="SAM" id="Phobius"/>
    </source>
</evidence>
<evidence type="ECO:0000259" key="10">
    <source>
        <dbReference type="Pfam" id="PF11708"/>
    </source>
</evidence>
<reference evidence="11" key="1">
    <citation type="submission" date="2021-01" db="EMBL/GenBank/DDBJ databases">
        <authorList>
            <consortium name="Genoscope - CEA"/>
            <person name="William W."/>
        </authorList>
    </citation>
    <scope>NUCLEOTIDE SEQUENCE</scope>
</reference>
<evidence type="ECO:0000256" key="4">
    <source>
        <dbReference type="ARBA" id="ARBA00022728"/>
    </source>
</evidence>
<evidence type="ECO:0000256" key="6">
    <source>
        <dbReference type="ARBA" id="ARBA00023242"/>
    </source>
</evidence>
<protein>
    <recommendedName>
        <fullName evidence="7">Pre-mRNA-splicing factor SLU7</fullName>
    </recommendedName>
</protein>
<dbReference type="GO" id="GO:0000398">
    <property type="term" value="P:mRNA splicing, via spliceosome"/>
    <property type="evidence" value="ECO:0007669"/>
    <property type="project" value="UniProtKB-UniRule"/>
</dbReference>
<evidence type="ECO:0000313" key="12">
    <source>
        <dbReference type="Proteomes" id="UP000689195"/>
    </source>
</evidence>
<keyword evidence="9" id="KW-1133">Transmembrane helix</keyword>
<dbReference type="EMBL" id="CAJJDO010000065">
    <property type="protein sequence ID" value="CAD8176696.1"/>
    <property type="molecule type" value="Genomic_DNA"/>
</dbReference>
<sequence>MSNQQKCNNCGAKDHIAKFCYERTKKVPVSIKLTTQTQKLNSREKKEMKIQKKEEEIIIQVQKKIPQSKYEEDKYIGQHTQIWGSYWNEVLGWGFACCYSNQKSHRNAWEKRENDNPSLKSIPSKDKSKKHLQHNKSLNQDHQILMNCTENLIFEKVLQLILFTIKVMLPIDFWVFVFVLKLNIQFNNYIKYYFYNFFCSLEASKFSSLTVRILIHNFQDIYQQFNQFDYIIIILLFQKQISLFKI</sequence>
<feature type="region of interest" description="Disordered" evidence="8">
    <location>
        <begin position="109"/>
        <end position="133"/>
    </location>
</feature>
<name>A0A8S1VPZ5_9CILI</name>
<feature type="transmembrane region" description="Helical" evidence="9">
    <location>
        <begin position="157"/>
        <end position="180"/>
    </location>
</feature>
<proteinExistence type="inferred from homology"/>
<evidence type="ECO:0000256" key="1">
    <source>
        <dbReference type="ARBA" id="ARBA00004123"/>
    </source>
</evidence>
<dbReference type="InterPro" id="IPR039974">
    <property type="entry name" value="Splicing_factor_SLU7"/>
</dbReference>
<keyword evidence="6 7" id="KW-0539">Nucleus</keyword>
<evidence type="ECO:0000256" key="8">
    <source>
        <dbReference type="SAM" id="MobiDB-lite"/>
    </source>
</evidence>
<dbReference type="GO" id="GO:0030628">
    <property type="term" value="F:pre-mRNA 3'-splice site binding"/>
    <property type="evidence" value="ECO:0007669"/>
    <property type="project" value="UniProtKB-UniRule"/>
</dbReference>
<dbReference type="PANTHER" id="PTHR12942">
    <property type="entry name" value="STEP II SPLICING FACTOR SLU7"/>
    <property type="match status" value="1"/>
</dbReference>
<evidence type="ECO:0000256" key="7">
    <source>
        <dbReference type="RuleBase" id="RU367071"/>
    </source>
</evidence>
<dbReference type="Pfam" id="PF11708">
    <property type="entry name" value="Slu7"/>
    <property type="match status" value="1"/>
</dbReference>
<evidence type="ECO:0000313" key="11">
    <source>
        <dbReference type="EMBL" id="CAD8176696.1"/>
    </source>
</evidence>
<dbReference type="InterPro" id="IPR021715">
    <property type="entry name" value="Slu7_dom"/>
</dbReference>
<comment type="function">
    <text evidence="7">Involved in pre-mRNA splicing.</text>
</comment>
<accession>A0A8S1VPZ5</accession>
<dbReference type="GO" id="GO:0005681">
    <property type="term" value="C:spliceosomal complex"/>
    <property type="evidence" value="ECO:0007669"/>
    <property type="project" value="UniProtKB-UniRule"/>
</dbReference>
<dbReference type="PANTHER" id="PTHR12942:SF2">
    <property type="entry name" value="PRE-MRNA-SPLICING FACTOR SLU7"/>
    <property type="match status" value="1"/>
</dbReference>
<keyword evidence="5 7" id="KW-0508">mRNA splicing</keyword>
<dbReference type="Proteomes" id="UP000689195">
    <property type="component" value="Unassembled WGS sequence"/>
</dbReference>